<dbReference type="GO" id="GO:0006979">
    <property type="term" value="P:response to oxidative stress"/>
    <property type="evidence" value="ECO:0007669"/>
    <property type="project" value="TreeGrafter"/>
</dbReference>
<comment type="similarity">
    <text evidence="1 2">Belongs to the complex I NDUFA12 subunit family.</text>
</comment>
<feature type="coiled-coil region" evidence="3">
    <location>
        <begin position="248"/>
        <end position="306"/>
    </location>
</feature>
<evidence type="ECO:0000256" key="2">
    <source>
        <dbReference type="RuleBase" id="RU363103"/>
    </source>
</evidence>
<keyword evidence="2" id="KW-0999">Mitochondrion inner membrane</keyword>
<gene>
    <name evidence="5" type="ORF">BSP0115_LOCUS18945</name>
</gene>
<keyword evidence="2" id="KW-0472">Membrane</keyword>
<evidence type="ECO:0000256" key="4">
    <source>
        <dbReference type="SAM" id="MobiDB-lite"/>
    </source>
</evidence>
<dbReference type="AlphaFoldDB" id="A0A7S1CQN8"/>
<keyword evidence="3" id="KW-0175">Coiled coil</keyword>
<comment type="function">
    <text evidence="2">Accessory subunit of the mitochondrial membrane respiratory chain NADH dehydrogenase (Complex I), that is believed not to be involved in catalysis. Complex I functions in the transfer of electrons from NADH to the respiratory chain. The immediate electron acceptor for the enzyme is believed to be ubiquinone.</text>
</comment>
<accession>A0A7S1CQN8</accession>
<dbReference type="GO" id="GO:0045271">
    <property type="term" value="C:respiratory chain complex I"/>
    <property type="evidence" value="ECO:0007669"/>
    <property type="project" value="InterPro"/>
</dbReference>
<dbReference type="EMBL" id="HBFS01028279">
    <property type="protein sequence ID" value="CAD8925681.1"/>
    <property type="molecule type" value="Transcribed_RNA"/>
</dbReference>
<dbReference type="PANTHER" id="PTHR12910">
    <property type="entry name" value="NADH-UBIQUINONE OXIDOREDUCTASE SUBUNIT B17.2"/>
    <property type="match status" value="1"/>
</dbReference>
<sequence length="307" mass="33775">MAFFNALRAVREFGVIETARKLHMVKTLKFGALVGVDELGNKYYENKEEYAYGQHRWVEMAGFRSFYSCDASEIPPRWHAWLHSITDTPPAGDTVGTTHKFEPVKNSTGAHTPYKRNLGAVRAKWVPNKTQARPRGFGVGNGLDEASPIASEPHEEGFYTQPGYVLDKRHRHPKRDEGYTLLDTAEDVSRRRLAGARFGSAAAIAEAAMKQLGSGGEASEGPPTFALPVDDEAAAAAAAEDDRREVFASISERDLSALRSQVEKLEEVERRALALAGFNSDADAAIEDAQEQLEMARAQLRAAEALR</sequence>
<evidence type="ECO:0000313" key="5">
    <source>
        <dbReference type="EMBL" id="CAD8925681.1"/>
    </source>
</evidence>
<evidence type="ECO:0000256" key="1">
    <source>
        <dbReference type="ARBA" id="ARBA00007355"/>
    </source>
</evidence>
<keyword evidence="2" id="KW-0679">Respiratory chain</keyword>
<reference evidence="5" key="1">
    <citation type="submission" date="2021-01" db="EMBL/GenBank/DDBJ databases">
        <authorList>
            <person name="Corre E."/>
            <person name="Pelletier E."/>
            <person name="Niang G."/>
            <person name="Scheremetjew M."/>
            <person name="Finn R."/>
            <person name="Kale V."/>
            <person name="Holt S."/>
            <person name="Cochrane G."/>
            <person name="Meng A."/>
            <person name="Brown T."/>
            <person name="Cohen L."/>
        </authorList>
    </citation>
    <scope>NUCLEOTIDE SEQUENCE</scope>
    <source>
        <strain evidence="5">Ms1</strain>
    </source>
</reference>
<protein>
    <recommendedName>
        <fullName evidence="2">NADH dehydrogenase [ubiquinone] 1 alpha subcomplex subunit 12</fullName>
    </recommendedName>
</protein>
<comment type="subcellular location">
    <subcellularLocation>
        <location evidence="2">Mitochondrion inner membrane</location>
        <topology evidence="2">Peripheral membrane protein</topology>
        <orientation evidence="2">Matrix side</orientation>
    </subcellularLocation>
</comment>
<name>A0A7S1CQN8_9STRA</name>
<keyword evidence="2" id="KW-0496">Mitochondrion</keyword>
<feature type="region of interest" description="Disordered" evidence="4">
    <location>
        <begin position="131"/>
        <end position="157"/>
    </location>
</feature>
<dbReference type="PANTHER" id="PTHR12910:SF2">
    <property type="entry name" value="NADH DEHYDROGENASE [UBIQUINONE] 1 ALPHA SUBCOMPLEX SUBUNIT 12"/>
    <property type="match status" value="1"/>
</dbReference>
<keyword evidence="2" id="KW-0249">Electron transport</keyword>
<organism evidence="5">
    <name type="scientific">Bicosoecida sp. CB-2014</name>
    <dbReference type="NCBI Taxonomy" id="1486930"/>
    <lineage>
        <taxon>Eukaryota</taxon>
        <taxon>Sar</taxon>
        <taxon>Stramenopiles</taxon>
        <taxon>Bigyra</taxon>
        <taxon>Opalozoa</taxon>
        <taxon>Bicosoecida</taxon>
    </lineage>
</organism>
<proteinExistence type="inferred from homology"/>
<dbReference type="Pfam" id="PF05071">
    <property type="entry name" value="NDUFA12"/>
    <property type="match status" value="1"/>
</dbReference>
<keyword evidence="2" id="KW-0813">Transport</keyword>
<dbReference type="InterPro" id="IPR007763">
    <property type="entry name" value="NDUFA12"/>
</dbReference>
<dbReference type="GO" id="GO:0005743">
    <property type="term" value="C:mitochondrial inner membrane"/>
    <property type="evidence" value="ECO:0007669"/>
    <property type="project" value="UniProtKB-SubCell"/>
</dbReference>
<evidence type="ECO:0000256" key="3">
    <source>
        <dbReference type="SAM" id="Coils"/>
    </source>
</evidence>